<name>A0ABU3LHN9_9FLAO</name>
<comment type="caution">
    <text evidence="2">The sequence shown here is derived from an EMBL/GenBank/DDBJ whole genome shotgun (WGS) entry which is preliminary data.</text>
</comment>
<keyword evidence="3" id="KW-1185">Reference proteome</keyword>
<reference evidence="2 3" key="1">
    <citation type="submission" date="2023-09" db="EMBL/GenBank/DDBJ databases">
        <title>Novel taxa isolated from Blanes Bay.</title>
        <authorList>
            <person name="Rey-Velasco X."/>
            <person name="Lucena T."/>
        </authorList>
    </citation>
    <scope>NUCLEOTIDE SEQUENCE [LARGE SCALE GENOMIC DNA]</scope>
    <source>
        <strain evidence="2 3">S356</strain>
    </source>
</reference>
<dbReference type="Proteomes" id="UP001257277">
    <property type="component" value="Unassembled WGS sequence"/>
</dbReference>
<dbReference type="InterPro" id="IPR041578">
    <property type="entry name" value="PIN_8"/>
</dbReference>
<protein>
    <submittedName>
        <fullName evidence="2">PIN-like domain-containing protein</fullName>
    </submittedName>
</protein>
<proteinExistence type="predicted"/>
<evidence type="ECO:0000313" key="3">
    <source>
        <dbReference type="Proteomes" id="UP001257277"/>
    </source>
</evidence>
<dbReference type="Pfam" id="PF18476">
    <property type="entry name" value="PIN_8"/>
    <property type="match status" value="1"/>
</dbReference>
<feature type="domain" description="PIN like" evidence="1">
    <location>
        <begin position="24"/>
        <end position="282"/>
    </location>
</feature>
<gene>
    <name evidence="2" type="ORF">RQM59_12120</name>
</gene>
<organism evidence="2 3">
    <name type="scientific">Asprobacillus argus</name>
    <dbReference type="NCBI Taxonomy" id="3076534"/>
    <lineage>
        <taxon>Bacteria</taxon>
        <taxon>Pseudomonadati</taxon>
        <taxon>Bacteroidota</taxon>
        <taxon>Flavobacteriia</taxon>
        <taxon>Flavobacteriales</taxon>
        <taxon>Flavobacteriaceae</taxon>
        <taxon>Asprobacillus</taxon>
    </lineage>
</organism>
<evidence type="ECO:0000259" key="1">
    <source>
        <dbReference type="Pfam" id="PF18476"/>
    </source>
</evidence>
<evidence type="ECO:0000313" key="2">
    <source>
        <dbReference type="EMBL" id="MDT7833133.1"/>
    </source>
</evidence>
<dbReference type="RefSeq" id="WP_349242383.1">
    <property type="nucleotide sequence ID" value="NZ_JAVTTO010000004.1"/>
</dbReference>
<dbReference type="EMBL" id="JAVTTO010000004">
    <property type="protein sequence ID" value="MDT7833133.1"/>
    <property type="molecule type" value="Genomic_DNA"/>
</dbReference>
<accession>A0ABU3LHN9</accession>
<sequence length="466" mass="55127">MKKTFENYYKIPDSKYDEIWDNAIFVLDTNILLNLFRYPESARNDFLKVLRKIKSSLWIPFIAGLEFYENVESVKNSQLKAYSQISKLLEKTKENEESLVNDFVNDLKKLNLDKRHFEISEQELIESIKKYNSDYLKNLNSIQEKYLFKNQDSSVKTEKIKKENDKLMTSLESILKNKIGQKFKSQEEIEKINTEAKKRYLELIPPGYKDSSKSRDSKKRVLIYDSLKFSRDYCDFYLWKEIIQIAKDSKESEVNLIFITDDVKEDWWRISSGKTTGPRIELIDEIKSSTDNKVKNFLMYNSWRFLEFAISKFDLKIKSDTLPQIKLVQEKLNIKANIGDKFSSILKAYYNYLKNTNLSFGVEKLASNKFVLIDDALDKNYYDARAKYSEKFNINYVVEQILKDDKKGKFDEYHNVYLVIIEFSNQNYLQNKQSYFEITQKLPKKINVISNLAEYDASNDSFIIVA</sequence>